<evidence type="ECO:0000313" key="1">
    <source>
        <dbReference type="EMBL" id="KGN92987.1"/>
    </source>
</evidence>
<accession>A0ABR4XM07</accession>
<name>A0ABR4XM07_9PORP</name>
<gene>
    <name evidence="1" type="ORF">HQ43_03715</name>
</gene>
<dbReference type="RefSeq" id="WP_036789702.1">
    <property type="nucleotide sequence ID" value="NZ_JQZV01000006.1"/>
</dbReference>
<evidence type="ECO:0008006" key="3">
    <source>
        <dbReference type="Google" id="ProtNLM"/>
    </source>
</evidence>
<organism evidence="1 2">
    <name type="scientific">Porphyromonas canoris</name>
    <dbReference type="NCBI Taxonomy" id="36875"/>
    <lineage>
        <taxon>Bacteria</taxon>
        <taxon>Pseudomonadati</taxon>
        <taxon>Bacteroidota</taxon>
        <taxon>Bacteroidia</taxon>
        <taxon>Bacteroidales</taxon>
        <taxon>Porphyromonadaceae</taxon>
        <taxon>Porphyromonas</taxon>
    </lineage>
</organism>
<protein>
    <recommendedName>
        <fullName evidence="3">Tetratricopeptide repeat protein</fullName>
    </recommendedName>
</protein>
<evidence type="ECO:0000313" key="2">
    <source>
        <dbReference type="Proteomes" id="UP000030101"/>
    </source>
</evidence>
<dbReference type="EMBL" id="JQZV01000006">
    <property type="protein sequence ID" value="KGN92987.1"/>
    <property type="molecule type" value="Genomic_DNA"/>
</dbReference>
<dbReference type="Proteomes" id="UP000030101">
    <property type="component" value="Unassembled WGS sequence"/>
</dbReference>
<comment type="caution">
    <text evidence="1">The sequence shown here is derived from an EMBL/GenBank/DDBJ whole genome shotgun (WGS) entry which is preliminary data.</text>
</comment>
<sequence>MTLDQLYSLLRNPEDIQAEHIEDLYSLSATYPYATPLHMLLLKALYKCKDLRFASELRRRSIHISRPERLFFLLKGQEYGLTWYGEEPQAHGDKSKSISASQDETWDVITSLIQETAAESNLAESPVEPLPLYAIPEYDLSAPAEHPVEEKSATESTIKNDDATLPEEDELLTETLAKLYIRQGKYEQAKKIISSLRLKYPQKNSYFAEQIRFLNRLITNNRT</sequence>
<proteinExistence type="predicted"/>
<keyword evidence="2" id="KW-1185">Reference proteome</keyword>
<reference evidence="1 2" key="1">
    <citation type="submission" date="2014-08" db="EMBL/GenBank/DDBJ databases">
        <title>Porphyromonas canoris strain:OH2762 Genome sequencing.</title>
        <authorList>
            <person name="Wallis C."/>
            <person name="Deusch O."/>
            <person name="O'Flynn C."/>
            <person name="Davis I."/>
            <person name="Jospin G."/>
            <person name="Darling A.E."/>
            <person name="Coil D.A."/>
            <person name="Alexiev A."/>
            <person name="Horsfall A."/>
            <person name="Kirkwood N."/>
            <person name="Harris S."/>
            <person name="Eisen J.A."/>
        </authorList>
    </citation>
    <scope>NUCLEOTIDE SEQUENCE [LARGE SCALE GENOMIC DNA]</scope>
    <source>
        <strain evidence="2">COT-108 OH2762</strain>
    </source>
</reference>